<gene>
    <name evidence="1" type="ORF">TRFO_28005</name>
</gene>
<dbReference type="RefSeq" id="XP_068357631.1">
    <property type="nucleotide sequence ID" value="XM_068505902.1"/>
</dbReference>
<dbReference type="Proteomes" id="UP000179807">
    <property type="component" value="Unassembled WGS sequence"/>
</dbReference>
<reference evidence="1" key="1">
    <citation type="submission" date="2016-10" db="EMBL/GenBank/DDBJ databases">
        <authorList>
            <person name="Benchimol M."/>
            <person name="Almeida L.G."/>
            <person name="Vasconcelos A.T."/>
            <person name="Perreira-Neves A."/>
            <person name="Rosa I.A."/>
            <person name="Tasca T."/>
            <person name="Bogo M.R."/>
            <person name="de Souza W."/>
        </authorList>
    </citation>
    <scope>NUCLEOTIDE SEQUENCE [LARGE SCALE GENOMIC DNA]</scope>
    <source>
        <strain evidence="1">K</strain>
    </source>
</reference>
<accession>A0A1J4JZ92</accession>
<keyword evidence="2" id="KW-1185">Reference proteome</keyword>
<dbReference type="InterPro" id="IPR016024">
    <property type="entry name" value="ARM-type_fold"/>
</dbReference>
<dbReference type="GeneID" id="94840606"/>
<evidence type="ECO:0000313" key="2">
    <source>
        <dbReference type="Proteomes" id="UP000179807"/>
    </source>
</evidence>
<sequence length="840" mass="95401">MMLVTLQSNAANCSPEQINDFNQKVIQIQYSLEGLNWCIQNFANFQTHTTLLFAFRTFQFWISKENWESLNPQIIEFFKQALFETVIPIFDSFPESVKSVLSVTQIHFALNLYPNSWPDFWQNLLTLPVPISINFLSQFVSIVTELENCQQLFFQMQMDDSETNVVNFVIQCLTQGVTQAYSILTQMLEWIDPTPVIQNPSVINQIKIGLSSPDGIVDSIKLLTGITQSSIDPETLLSFLNEFNIIPTMMEICQNSPVDVMGYASGLIAACATISLETPAAPDYYQISLLLLGHPQVNVAETIIRFVGDFTEMHPEFTPRTFEALTNRLALYFDSSPTEIDSFASDLLKKINNLISRNNGLLDAYVDSVLNIPNIEKPSILSALFNIILDARDAFKNATRIDEIISRFKYLLQIPPPLDIYNYYATTAYMIILYRIIPNNPDPAIYEIMFNSLMGHLMTQYEDFQIEKFISILSDFIKSGSHSNSGERIRFDFVTVTPEHILSLVNTNNFDLITIASKLMCRFDDQTRVNLFQHCMKLMLGIFQTADDKTKVIHLMLLMIQNQINSSGSQDISFVVPFINEIIPVAGSHGETMALLLQTIHKVLKNDGLQLFLQCINQIKEMEGLAEMCNVANLYIQNSPDKSWINELMGKILQLLDPLINSVHDICDNSEETKEASRLLDKFYEFAAHGSPFLSLELNTQLLLFTGKYIPILLTMINIDPLKASIEYISSLSSSPLYQILLTQFLPLTFQIIISPNFTIQLGKWRHLIVAISTFHQNLTRANHDATLQQISAFFQQYNTELSKNACAVYITCLESPNISQHSSEVNQVFEFIHQANNGI</sequence>
<evidence type="ECO:0008006" key="3">
    <source>
        <dbReference type="Google" id="ProtNLM"/>
    </source>
</evidence>
<proteinExistence type="predicted"/>
<dbReference type="OrthoDB" id="10645245at2759"/>
<organism evidence="1 2">
    <name type="scientific">Tritrichomonas foetus</name>
    <dbReference type="NCBI Taxonomy" id="1144522"/>
    <lineage>
        <taxon>Eukaryota</taxon>
        <taxon>Metamonada</taxon>
        <taxon>Parabasalia</taxon>
        <taxon>Tritrichomonadida</taxon>
        <taxon>Tritrichomonadidae</taxon>
        <taxon>Tritrichomonas</taxon>
    </lineage>
</organism>
<name>A0A1J4JZ92_9EUKA</name>
<dbReference type="EMBL" id="MLAK01000791">
    <property type="protein sequence ID" value="OHT04495.1"/>
    <property type="molecule type" value="Genomic_DNA"/>
</dbReference>
<dbReference type="SUPFAM" id="SSF48371">
    <property type="entry name" value="ARM repeat"/>
    <property type="match status" value="1"/>
</dbReference>
<protein>
    <recommendedName>
        <fullName evidence="3">Exportin-T</fullName>
    </recommendedName>
</protein>
<dbReference type="AlphaFoldDB" id="A0A1J4JZ92"/>
<evidence type="ECO:0000313" key="1">
    <source>
        <dbReference type="EMBL" id="OHT04495.1"/>
    </source>
</evidence>
<dbReference type="VEuPathDB" id="TrichDB:TRFO_28005"/>
<comment type="caution">
    <text evidence="1">The sequence shown here is derived from an EMBL/GenBank/DDBJ whole genome shotgun (WGS) entry which is preliminary data.</text>
</comment>